<dbReference type="Pfam" id="PF01408">
    <property type="entry name" value="GFO_IDH_MocA"/>
    <property type="match status" value="1"/>
</dbReference>
<evidence type="ECO:0000259" key="1">
    <source>
        <dbReference type="Pfam" id="PF01408"/>
    </source>
</evidence>
<reference evidence="3 4" key="1">
    <citation type="submission" date="2022-03" db="EMBL/GenBank/DDBJ databases">
        <title>Novel taxa within the pig intestine.</title>
        <authorList>
            <person name="Wylensek D."/>
            <person name="Bishof K."/>
            <person name="Afrizal A."/>
            <person name="Clavel T."/>
        </authorList>
    </citation>
    <scope>NUCLEOTIDE SEQUENCE [LARGE SCALE GENOMIC DNA]</scope>
    <source>
        <strain evidence="3 4">CLA-KB-P66</strain>
    </source>
</reference>
<dbReference type="InterPro" id="IPR000683">
    <property type="entry name" value="Gfo/Idh/MocA-like_OxRdtase_N"/>
</dbReference>
<dbReference type="Gene3D" id="3.30.360.10">
    <property type="entry name" value="Dihydrodipicolinate Reductase, domain 2"/>
    <property type="match status" value="1"/>
</dbReference>
<feature type="domain" description="GFO/IDH/MocA-like oxidoreductase" evidence="2">
    <location>
        <begin position="127"/>
        <end position="251"/>
    </location>
</feature>
<name>A0ABU4WH87_9BACT</name>
<evidence type="ECO:0000313" key="3">
    <source>
        <dbReference type="EMBL" id="MDX8415628.1"/>
    </source>
</evidence>
<organism evidence="3 4">
    <name type="scientific">Intestinicryptomonas porci</name>
    <dbReference type="NCBI Taxonomy" id="2926320"/>
    <lineage>
        <taxon>Bacteria</taxon>
        <taxon>Pseudomonadati</taxon>
        <taxon>Verrucomicrobiota</taxon>
        <taxon>Opitutia</taxon>
        <taxon>Opitutales</taxon>
        <taxon>Intestinicryptomonaceae</taxon>
        <taxon>Intestinicryptomonas</taxon>
    </lineage>
</organism>
<dbReference type="InterPro" id="IPR055170">
    <property type="entry name" value="GFO_IDH_MocA-like_dom"/>
</dbReference>
<dbReference type="EMBL" id="JALBUT010000005">
    <property type="protein sequence ID" value="MDX8415628.1"/>
    <property type="molecule type" value="Genomic_DNA"/>
</dbReference>
<dbReference type="SUPFAM" id="SSF51735">
    <property type="entry name" value="NAD(P)-binding Rossmann-fold domains"/>
    <property type="match status" value="1"/>
</dbReference>
<dbReference type="Gene3D" id="3.40.50.720">
    <property type="entry name" value="NAD(P)-binding Rossmann-like Domain"/>
    <property type="match status" value="1"/>
</dbReference>
<gene>
    <name evidence="3" type="ORF">MOX91_05470</name>
</gene>
<keyword evidence="4" id="KW-1185">Reference proteome</keyword>
<dbReference type="PANTHER" id="PTHR43249">
    <property type="entry name" value="UDP-N-ACETYL-2-AMINO-2-DEOXY-D-GLUCURONATE OXIDASE"/>
    <property type="match status" value="1"/>
</dbReference>
<protein>
    <submittedName>
        <fullName evidence="3">Gfo/Idh/MocA family oxidoreductase</fullName>
    </submittedName>
</protein>
<comment type="caution">
    <text evidence="3">The sequence shown here is derived from an EMBL/GenBank/DDBJ whole genome shotgun (WGS) entry which is preliminary data.</text>
</comment>
<evidence type="ECO:0000259" key="2">
    <source>
        <dbReference type="Pfam" id="PF22725"/>
    </source>
</evidence>
<sequence length="381" mass="42338">MLKIGLIGLGPIGSLHIDNLTSGAVKDAELSCVCDMRKVDNPKIADIPFYSDIDQMIKEGGADAIVIATPSFTHFELAKKCLLAGKNVLVEKPISLCTADAKKLEALAKDCGKICAVMLNQRTTPIYKRIKEMVSSGEIGKVNRVSWNMTNWFRPQIYFDMSAWRGLWKGEAGGVLINQAIHNIDAFAWIFGLPQSLRAWCKFGKYHNIEVEDEVTCYMEYPENMTATFITSSGEHPGSNRFEISGDKAYVVSEDGKLKIHKFVGGSLREFTLDTKYAFGTPETVETVEEFEGKGGQHAEVMNNFVSACLGKSKCDYDASQGVLSLTLANAMLLSSFKNSEIPVPFDDELYAKILAEKQASSELRKEVRKDFILDFKKSFR</sequence>
<feature type="domain" description="Gfo/Idh/MocA-like oxidoreductase N-terminal" evidence="1">
    <location>
        <begin position="2"/>
        <end position="117"/>
    </location>
</feature>
<dbReference type="RefSeq" id="WP_370397074.1">
    <property type="nucleotide sequence ID" value="NZ_JALBUT010000005.1"/>
</dbReference>
<accession>A0ABU4WH87</accession>
<dbReference type="Proteomes" id="UP001275932">
    <property type="component" value="Unassembled WGS sequence"/>
</dbReference>
<dbReference type="PANTHER" id="PTHR43249:SF1">
    <property type="entry name" value="D-GLUCOSIDE 3-DEHYDROGENASE"/>
    <property type="match status" value="1"/>
</dbReference>
<proteinExistence type="predicted"/>
<dbReference type="InterPro" id="IPR036291">
    <property type="entry name" value="NAD(P)-bd_dom_sf"/>
</dbReference>
<dbReference type="Pfam" id="PF22725">
    <property type="entry name" value="GFO_IDH_MocA_C3"/>
    <property type="match status" value="1"/>
</dbReference>
<dbReference type="SUPFAM" id="SSF55347">
    <property type="entry name" value="Glyceraldehyde-3-phosphate dehydrogenase-like, C-terminal domain"/>
    <property type="match status" value="1"/>
</dbReference>
<dbReference type="InterPro" id="IPR052515">
    <property type="entry name" value="Gfo/Idh/MocA_Oxidoreductase"/>
</dbReference>
<evidence type="ECO:0000313" key="4">
    <source>
        <dbReference type="Proteomes" id="UP001275932"/>
    </source>
</evidence>